<accession>H7FR68</accession>
<dbReference type="PROSITE" id="PS51257">
    <property type="entry name" value="PROKAR_LIPOPROTEIN"/>
    <property type="match status" value="1"/>
</dbReference>
<organism evidence="2 3">
    <name type="scientific">Flavobacterium frigoris (strain PS1)</name>
    <dbReference type="NCBI Taxonomy" id="1086011"/>
    <lineage>
        <taxon>Bacteria</taxon>
        <taxon>Pseudomonadati</taxon>
        <taxon>Bacteroidota</taxon>
        <taxon>Flavobacteriia</taxon>
        <taxon>Flavobacteriales</taxon>
        <taxon>Flavobacteriaceae</taxon>
        <taxon>Flavobacterium</taxon>
    </lineage>
</organism>
<dbReference type="InterPro" id="IPR015943">
    <property type="entry name" value="WD40/YVTN_repeat-like_dom_sf"/>
</dbReference>
<dbReference type="STRING" id="1086011.HJ01_01617"/>
<keyword evidence="1" id="KW-0732">Signal</keyword>
<dbReference type="eggNOG" id="COG5276">
    <property type="taxonomic scope" value="Bacteria"/>
</dbReference>
<comment type="caution">
    <text evidence="2">The sequence shown here is derived from an EMBL/GenBank/DDBJ whole genome shotgun (WGS) entry which is preliminary data.</text>
</comment>
<protein>
    <recommendedName>
        <fullName evidence="4">LVIVD repeat-containing protein</fullName>
    </recommendedName>
</protein>
<dbReference type="AlphaFoldDB" id="H7FR68"/>
<dbReference type="SUPFAM" id="SSF50998">
    <property type="entry name" value="Quinoprotein alcohol dehydrogenase-like"/>
    <property type="match status" value="1"/>
</dbReference>
<feature type="signal peptide" evidence="1">
    <location>
        <begin position="1"/>
        <end position="21"/>
    </location>
</feature>
<proteinExistence type="predicted"/>
<feature type="chain" id="PRO_5003609367" description="LVIVD repeat-containing protein" evidence="1">
    <location>
        <begin position="22"/>
        <end position="537"/>
    </location>
</feature>
<evidence type="ECO:0008006" key="4">
    <source>
        <dbReference type="Google" id="ProtNLM"/>
    </source>
</evidence>
<dbReference type="Gene3D" id="2.130.10.10">
    <property type="entry name" value="YVTN repeat-like/Quinoprotein amine dehydrogenase"/>
    <property type="match status" value="1"/>
</dbReference>
<evidence type="ECO:0000313" key="2">
    <source>
        <dbReference type="EMBL" id="EIA08851.1"/>
    </source>
</evidence>
<reference evidence="2 3" key="1">
    <citation type="journal article" date="2014" name="Acta Crystallogr. D">
        <title>Structure-based characterization and antifreeze properties of a hyperactive ice-binding protein from the Antarctic bacterium Flavobacterium frigoris PS1.</title>
        <authorList>
            <person name="Do H."/>
            <person name="Kim S.J."/>
            <person name="Kim H.J."/>
            <person name="Lee J.H."/>
        </authorList>
    </citation>
    <scope>NUCLEOTIDE SEQUENCE [LARGE SCALE GENOMIC DNA]</scope>
    <source>
        <strain evidence="2 3">PS1</strain>
    </source>
</reference>
<dbReference type="InterPro" id="IPR013211">
    <property type="entry name" value="LVIVD"/>
</dbReference>
<dbReference type="Pfam" id="PF08309">
    <property type="entry name" value="LVIVD"/>
    <property type="match status" value="2"/>
</dbReference>
<dbReference type="PATRIC" id="fig|1086011.3.peg.1581"/>
<keyword evidence="3" id="KW-1185">Reference proteome</keyword>
<dbReference type="Proteomes" id="UP000005566">
    <property type="component" value="Unassembled WGS sequence"/>
</dbReference>
<sequence>MKTKIIAFGLLVMALSQSCQSNDDLSGKEEKVILNSDANSLNARMDHSSSGVINLVGSNLTSRNAATSETDKFPMSLVAEVNPPVYEGKTLTATHVDVKDKYVYVSYNTVGETYLGGLDVIDISEPNNPKLVVQAILPNTDISTVIYDNGNLYFSGATSVDANANLTTPAFVAKMPLQNGLLTTDYSNIPLLSYVGTGVAVATNDYFAVSGNNGVLAKIDKTTNSIKVTIPIADLRALGYINNKVVVLSGKEGVKVYNADSMSLVSSFAATTDVAEAKRTIDFQGDNILVAQGYSGLLVYSATGSLLQTLSLPTAIAGVSPSDVVTNAVSVNGDYAYAANGAAGIAVYQKQTSNLVSLGSISLGGSANYVKSVGDYIFVATGSGGLKIVKKVTVPTIDCSNFQTYNGGQWLNVNSGETLNYQGSASIQGINVNQNLTFCGSLSIKQGVNINSGGVFTMKGSMAQGNYNSNSSNFNFNINGTFKVEGSVVLYGNLILNSGATIEFVGSGSSITIYGKVTKNSGVTIKGNYTDTFNSLK</sequence>
<gene>
    <name evidence="2" type="ORF">HJ01_01617</name>
</gene>
<evidence type="ECO:0000256" key="1">
    <source>
        <dbReference type="SAM" id="SignalP"/>
    </source>
</evidence>
<evidence type="ECO:0000313" key="3">
    <source>
        <dbReference type="Proteomes" id="UP000005566"/>
    </source>
</evidence>
<name>H7FR68_FLAFP</name>
<dbReference type="OrthoDB" id="814028at2"/>
<dbReference type="EMBL" id="AHKF01000017">
    <property type="protein sequence ID" value="EIA08851.1"/>
    <property type="molecule type" value="Genomic_DNA"/>
</dbReference>
<dbReference type="InterPro" id="IPR011047">
    <property type="entry name" value="Quinoprotein_ADH-like_sf"/>
</dbReference>
<dbReference type="RefSeq" id="WP_007137794.1">
    <property type="nucleotide sequence ID" value="NZ_AHKF01000017.1"/>
</dbReference>